<feature type="compositionally biased region" description="Acidic residues" evidence="1">
    <location>
        <begin position="599"/>
        <end position="619"/>
    </location>
</feature>
<gene>
    <name evidence="3" type="ORF">SI65_05099</name>
</gene>
<dbReference type="PANTHER" id="PTHR28079">
    <property type="entry name" value="RNA POLYMERASE I-SPECIFIC TRANSCRIPTION INITIATION FACTOR RRN5"/>
    <property type="match status" value="1"/>
</dbReference>
<dbReference type="GO" id="GO:0000500">
    <property type="term" value="C:RNA polymerase I upstream activating factor complex"/>
    <property type="evidence" value="ECO:0007669"/>
    <property type="project" value="InterPro"/>
</dbReference>
<evidence type="ECO:0000256" key="1">
    <source>
        <dbReference type="SAM" id="MobiDB-lite"/>
    </source>
</evidence>
<feature type="compositionally biased region" description="Acidic residues" evidence="1">
    <location>
        <begin position="262"/>
        <end position="277"/>
    </location>
</feature>
<dbReference type="AlphaFoldDB" id="A0A1E3BGM3"/>
<organism evidence="3 4">
    <name type="scientific">Aspergillus cristatus</name>
    <name type="common">Chinese Fuzhuan brick tea-fermentation fungus</name>
    <name type="synonym">Eurotium cristatum</name>
    <dbReference type="NCBI Taxonomy" id="573508"/>
    <lineage>
        <taxon>Eukaryota</taxon>
        <taxon>Fungi</taxon>
        <taxon>Dikarya</taxon>
        <taxon>Ascomycota</taxon>
        <taxon>Pezizomycotina</taxon>
        <taxon>Eurotiomycetes</taxon>
        <taxon>Eurotiomycetidae</taxon>
        <taxon>Eurotiales</taxon>
        <taxon>Aspergillaceae</taxon>
        <taxon>Aspergillus</taxon>
        <taxon>Aspergillus subgen. Aspergillus</taxon>
    </lineage>
</organism>
<feature type="compositionally biased region" description="Acidic residues" evidence="1">
    <location>
        <begin position="630"/>
        <end position="640"/>
    </location>
</feature>
<dbReference type="Proteomes" id="UP000094569">
    <property type="component" value="Unassembled WGS sequence"/>
</dbReference>
<protein>
    <recommendedName>
        <fullName evidence="2">Myb-like domain-containing protein</fullName>
    </recommendedName>
</protein>
<dbReference type="SUPFAM" id="SSF46689">
    <property type="entry name" value="Homeodomain-like"/>
    <property type="match status" value="1"/>
</dbReference>
<dbReference type="GO" id="GO:0006361">
    <property type="term" value="P:transcription initiation at RNA polymerase I promoter"/>
    <property type="evidence" value="ECO:0007669"/>
    <property type="project" value="TreeGrafter"/>
</dbReference>
<dbReference type="InterPro" id="IPR039601">
    <property type="entry name" value="Rrn5"/>
</dbReference>
<name>A0A1E3BGM3_ASPCR</name>
<comment type="caution">
    <text evidence="3">The sequence shown here is derived from an EMBL/GenBank/DDBJ whole genome shotgun (WGS) entry which is preliminary data.</text>
</comment>
<feature type="compositionally biased region" description="Acidic residues" evidence="1">
    <location>
        <begin position="238"/>
        <end position="254"/>
    </location>
</feature>
<feature type="compositionally biased region" description="Basic and acidic residues" evidence="1">
    <location>
        <begin position="797"/>
        <end position="829"/>
    </location>
</feature>
<proteinExistence type="predicted"/>
<evidence type="ECO:0000259" key="2">
    <source>
        <dbReference type="SMART" id="SM00717"/>
    </source>
</evidence>
<dbReference type="VEuPathDB" id="FungiDB:SI65_05099"/>
<feature type="compositionally biased region" description="Basic and acidic residues" evidence="1">
    <location>
        <begin position="439"/>
        <end position="457"/>
    </location>
</feature>
<feature type="region of interest" description="Disordered" evidence="1">
    <location>
        <begin position="439"/>
        <end position="478"/>
    </location>
</feature>
<dbReference type="GO" id="GO:0042790">
    <property type="term" value="P:nucleolar large rRNA transcription by RNA polymerase I"/>
    <property type="evidence" value="ECO:0007669"/>
    <property type="project" value="InterPro"/>
</dbReference>
<feature type="compositionally biased region" description="Low complexity" evidence="1">
    <location>
        <begin position="712"/>
        <end position="722"/>
    </location>
</feature>
<feature type="compositionally biased region" description="Low complexity" evidence="1">
    <location>
        <begin position="23"/>
        <end position="38"/>
    </location>
</feature>
<feature type="compositionally biased region" description="Basic and acidic residues" evidence="1">
    <location>
        <begin position="681"/>
        <end position="693"/>
    </location>
</feature>
<evidence type="ECO:0000313" key="4">
    <source>
        <dbReference type="Proteomes" id="UP000094569"/>
    </source>
</evidence>
<reference evidence="3 4" key="1">
    <citation type="journal article" date="2016" name="BMC Genomics">
        <title>Comparative genomic and transcriptomic analyses of the Fuzhuan brick tea-fermentation fungus Aspergillus cristatus.</title>
        <authorList>
            <person name="Ge Y."/>
            <person name="Wang Y."/>
            <person name="Liu Y."/>
            <person name="Tan Y."/>
            <person name="Ren X."/>
            <person name="Zhang X."/>
            <person name="Hyde K.D."/>
            <person name="Liu Y."/>
            <person name="Liu Z."/>
        </authorList>
    </citation>
    <scope>NUCLEOTIDE SEQUENCE [LARGE SCALE GENOMIC DNA]</scope>
    <source>
        <strain evidence="3 4">GZAAS20.1005</strain>
    </source>
</reference>
<dbReference type="GO" id="GO:0000182">
    <property type="term" value="F:rDNA binding"/>
    <property type="evidence" value="ECO:0007669"/>
    <property type="project" value="TreeGrafter"/>
</dbReference>
<dbReference type="PANTHER" id="PTHR28079:SF1">
    <property type="entry name" value="RNA POLYMERASE I-SPECIFIC TRANSCRIPTION INITIATION FACTOR RRN5"/>
    <property type="match status" value="1"/>
</dbReference>
<dbReference type="InterPro" id="IPR009057">
    <property type="entry name" value="Homeodomain-like_sf"/>
</dbReference>
<accession>A0A1E3BGM3</accession>
<dbReference type="InterPro" id="IPR001005">
    <property type="entry name" value="SANT/Myb"/>
</dbReference>
<dbReference type="SMART" id="SM00717">
    <property type="entry name" value="SANT"/>
    <property type="match status" value="1"/>
</dbReference>
<feature type="region of interest" description="Disordered" evidence="1">
    <location>
        <begin position="577"/>
        <end position="857"/>
    </location>
</feature>
<dbReference type="OrthoDB" id="2240312at2759"/>
<evidence type="ECO:0000313" key="3">
    <source>
        <dbReference type="EMBL" id="ODM20112.1"/>
    </source>
</evidence>
<feature type="compositionally biased region" description="Basic and acidic residues" evidence="1">
    <location>
        <begin position="44"/>
        <end position="55"/>
    </location>
</feature>
<feature type="region of interest" description="Disordered" evidence="1">
    <location>
        <begin position="1"/>
        <end position="66"/>
    </location>
</feature>
<feature type="region of interest" description="Disordered" evidence="1">
    <location>
        <begin position="238"/>
        <end position="283"/>
    </location>
</feature>
<dbReference type="GO" id="GO:0001181">
    <property type="term" value="F:RNA polymerase I general transcription initiation factor activity"/>
    <property type="evidence" value="ECO:0007669"/>
    <property type="project" value="TreeGrafter"/>
</dbReference>
<sequence>MSSSSSYHPEESEDASDSEFETRQSTATRSSAATSSRSHGTEYSARELRRNASRSERRKARNRTRETAYWDLRQQLPGESVGAYTEILEETNSDLPPVKAEFSGTQNYNVTQNGIVIWTPQEKDIFFNLLDQKGKNGIKEIAQAIGTKSELEVQEHLRLLHRGLERQHLRDRHARTVILGDVPAATEVREKCERELDKYSELLCLEEQYLGDVAGRKRHYDAWIIDRGKAEEIDEQIVEEEEEDAGEEGEEGADSTDHEGSKDDEDEESEEESEEEREPLIIPTDSPIHLSASLFTMSKWIRLSERFFMNPSGSRLPDNWTKIACSGETPSITADAFTDFYAIAMSLTRRLVHSSLFFAMSRIRQMRDSGGRRKARLVKSRDVRTALDVLNMKQDRSDYWIGLARRCNLDVMDARHQKGWKNVRMSHNEVEDYLSGDFHKSSDARDKLKPSREHAGDGTDNDDNESVLSDVRSSPDPIPEEQLYLTFEDEHAEAVDQKASNIEEQRLWKLLGHPASIDLDPEIKPEDEDLEAIGKPTGERKTKEDLADWRDRTLYRSEWEEYGNDVFDVYEELSENRRKRRRIAEEGPVRLASPVGTISDEDADVEMDEMDTRDDDETGEVNSRVIKYEGEDDSEEEDRDEAINEHEESVPSVGDEEEVDQKPIIRKAEEEPQDQDASRPSNEKSEYESENDFKPPQQAVKYEPSGDEDEGSGSMSESSGSESESDDDHQPQQSTIKREPSKYSGSGSEYISESDESTETEQKPNIGSQEHQQRIKHEPSEYSGSGSESESDGESTETEHKPNITAARDDNESRPANESEDDTRPKEGGDESTDEEGSMSSNQHGHLSSEEDDNDTP</sequence>
<feature type="compositionally biased region" description="Basic and acidic residues" evidence="1">
    <location>
        <begin position="660"/>
        <end position="670"/>
    </location>
</feature>
<dbReference type="STRING" id="573508.A0A1E3BGM3"/>
<feature type="compositionally biased region" description="Basic and acidic residues" evidence="1">
    <location>
        <begin position="771"/>
        <end position="780"/>
    </location>
</feature>
<dbReference type="EMBL" id="JXNT01000004">
    <property type="protein sequence ID" value="ODM20112.1"/>
    <property type="molecule type" value="Genomic_DNA"/>
</dbReference>
<dbReference type="CDD" id="cd00167">
    <property type="entry name" value="SANT"/>
    <property type="match status" value="1"/>
</dbReference>
<feature type="compositionally biased region" description="Low complexity" evidence="1">
    <location>
        <begin position="742"/>
        <end position="751"/>
    </location>
</feature>
<keyword evidence="4" id="KW-1185">Reference proteome</keyword>
<feature type="domain" description="Myb-like" evidence="2">
    <location>
        <begin position="114"/>
        <end position="163"/>
    </location>
</feature>